<gene>
    <name evidence="1" type="ORF">H9812_07935</name>
</gene>
<proteinExistence type="predicted"/>
<organism evidence="1 2">
    <name type="scientific">Candidatus Gallimonas intestinigallinarum</name>
    <dbReference type="NCBI Taxonomy" id="2838604"/>
    <lineage>
        <taxon>Bacteria</taxon>
        <taxon>Bacillati</taxon>
        <taxon>Bacillota</taxon>
        <taxon>Clostridia</taxon>
        <taxon>Candidatus Gallimonas</taxon>
    </lineage>
</organism>
<evidence type="ECO:0008006" key="3">
    <source>
        <dbReference type="Google" id="ProtNLM"/>
    </source>
</evidence>
<accession>A0A9D2DYF4</accession>
<evidence type="ECO:0000313" key="1">
    <source>
        <dbReference type="EMBL" id="HIZ25375.1"/>
    </source>
</evidence>
<evidence type="ECO:0000313" key="2">
    <source>
        <dbReference type="Proteomes" id="UP000824044"/>
    </source>
</evidence>
<dbReference type="EMBL" id="DXBS01000145">
    <property type="protein sequence ID" value="HIZ25375.1"/>
    <property type="molecule type" value="Genomic_DNA"/>
</dbReference>
<name>A0A9D2DYF4_9FIRM</name>
<dbReference type="AlphaFoldDB" id="A0A9D2DYF4"/>
<reference evidence="1" key="1">
    <citation type="journal article" date="2021" name="PeerJ">
        <title>Extensive microbial diversity within the chicken gut microbiome revealed by metagenomics and culture.</title>
        <authorList>
            <person name="Gilroy R."/>
            <person name="Ravi A."/>
            <person name="Getino M."/>
            <person name="Pursley I."/>
            <person name="Horton D.L."/>
            <person name="Alikhan N.F."/>
            <person name="Baker D."/>
            <person name="Gharbi K."/>
            <person name="Hall N."/>
            <person name="Watson M."/>
            <person name="Adriaenssens E.M."/>
            <person name="Foster-Nyarko E."/>
            <person name="Jarju S."/>
            <person name="Secka A."/>
            <person name="Antonio M."/>
            <person name="Oren A."/>
            <person name="Chaudhuri R.R."/>
            <person name="La Ragione R."/>
            <person name="Hildebrand F."/>
            <person name="Pallen M.J."/>
        </authorList>
    </citation>
    <scope>NUCLEOTIDE SEQUENCE</scope>
    <source>
        <strain evidence="1">CHK33-5263</strain>
    </source>
</reference>
<protein>
    <recommendedName>
        <fullName evidence="3">Leucine-rich repeat domain-containing protein</fullName>
    </recommendedName>
</protein>
<comment type="caution">
    <text evidence="1">The sequence shown here is derived from an EMBL/GenBank/DDBJ whole genome shotgun (WGS) entry which is preliminary data.</text>
</comment>
<reference evidence="1" key="2">
    <citation type="submission" date="2021-04" db="EMBL/GenBank/DDBJ databases">
        <authorList>
            <person name="Gilroy R."/>
        </authorList>
    </citation>
    <scope>NUCLEOTIDE SEQUENCE</scope>
    <source>
        <strain evidence="1">CHK33-5263</strain>
    </source>
</reference>
<sequence>MVRRFAPVLAAILWLAGTILLFLPLPQSIAAEEKYLCFWESGVTEESYASAFADFAGADEARIFLQRDGKTGVIAPSQAYGAAYRTLDAGSYPEVLSLSQEGCTRLERAALVRIFSRRLWYANGLFVWNGETLVPVDATRSDHDGTLTLFAGFPTAETIAELGVTTIHCREGVELSAARLEGTQVARILVAPPYASDGSVVTLETAGGRRIVCAAPTATSLILPDADYADEGALAACTSLCELTLPFVGSAKSSAGSNFEGLFAHLFVSDFRYRVPETLTKVTVTGGVLAANAFYACPRIEEVNACTVPAQNIDADAFVGMAGLRSLHTPRADVRLTGSFTASPLACGCTQYTRI</sequence>
<dbReference type="Proteomes" id="UP000824044">
    <property type="component" value="Unassembled WGS sequence"/>
</dbReference>